<dbReference type="GO" id="GO:0006432">
    <property type="term" value="P:phenylalanyl-tRNA aminoacylation"/>
    <property type="evidence" value="ECO:0007669"/>
    <property type="project" value="UniProtKB-UniRule"/>
</dbReference>
<evidence type="ECO:0000313" key="16">
    <source>
        <dbReference type="Proteomes" id="UP000033870"/>
    </source>
</evidence>
<dbReference type="InterPro" id="IPR010978">
    <property type="entry name" value="tRNA-bd_arm"/>
</dbReference>
<feature type="domain" description="Aminoacyl-transfer RNA synthetases class-II family profile" evidence="14">
    <location>
        <begin position="117"/>
        <end position="324"/>
    </location>
</feature>
<evidence type="ECO:0000256" key="5">
    <source>
        <dbReference type="ARBA" id="ARBA00022598"/>
    </source>
</evidence>
<dbReference type="GO" id="GO:0005737">
    <property type="term" value="C:cytoplasm"/>
    <property type="evidence" value="ECO:0007669"/>
    <property type="project" value="UniProtKB-SubCell"/>
</dbReference>
<dbReference type="InterPro" id="IPR002319">
    <property type="entry name" value="Phenylalanyl-tRNA_Synthase"/>
</dbReference>
<dbReference type="InterPro" id="IPR004188">
    <property type="entry name" value="Phe-tRNA_ligase_II_N"/>
</dbReference>
<evidence type="ECO:0000256" key="10">
    <source>
        <dbReference type="ARBA" id="ARBA00022917"/>
    </source>
</evidence>
<dbReference type="EMBL" id="LCRX01000001">
    <property type="protein sequence ID" value="KKW42992.1"/>
    <property type="molecule type" value="Genomic_DNA"/>
</dbReference>
<dbReference type="SUPFAM" id="SSF46589">
    <property type="entry name" value="tRNA-binding arm"/>
    <property type="match status" value="1"/>
</dbReference>
<evidence type="ECO:0000256" key="4">
    <source>
        <dbReference type="ARBA" id="ARBA00022490"/>
    </source>
</evidence>
<comment type="caution">
    <text evidence="15">The sequence shown here is derived from an EMBL/GenBank/DDBJ whole genome shotgun (WGS) entry which is preliminary data.</text>
</comment>
<dbReference type="InterPro" id="IPR045864">
    <property type="entry name" value="aa-tRNA-synth_II/BPL/LPL"/>
</dbReference>
<keyword evidence="4 13" id="KW-0963">Cytoplasm</keyword>
<dbReference type="PANTHER" id="PTHR11538:SF41">
    <property type="entry name" value="PHENYLALANINE--TRNA LIGASE, MITOCHONDRIAL"/>
    <property type="match status" value="1"/>
</dbReference>
<reference evidence="15 16" key="1">
    <citation type="journal article" date="2015" name="Nature">
        <title>rRNA introns, odd ribosomes, and small enigmatic genomes across a large radiation of phyla.</title>
        <authorList>
            <person name="Brown C.T."/>
            <person name="Hug L.A."/>
            <person name="Thomas B.C."/>
            <person name="Sharon I."/>
            <person name="Castelle C.J."/>
            <person name="Singh A."/>
            <person name="Wilkins M.J."/>
            <person name="Williams K.H."/>
            <person name="Banfield J.F."/>
        </authorList>
    </citation>
    <scope>NUCLEOTIDE SEQUENCE [LARGE SCALE GENOMIC DNA]</scope>
</reference>
<keyword evidence="9 13" id="KW-0460">Magnesium</keyword>
<keyword evidence="5 13" id="KW-0436">Ligase</keyword>
<evidence type="ECO:0000256" key="1">
    <source>
        <dbReference type="ARBA" id="ARBA00004496"/>
    </source>
</evidence>
<dbReference type="PROSITE" id="PS50862">
    <property type="entry name" value="AA_TRNA_LIGASE_II"/>
    <property type="match status" value="1"/>
</dbReference>
<evidence type="ECO:0000256" key="2">
    <source>
        <dbReference type="ARBA" id="ARBA00010207"/>
    </source>
</evidence>
<comment type="subcellular location">
    <subcellularLocation>
        <location evidence="1 13">Cytoplasm</location>
    </subcellularLocation>
</comment>
<evidence type="ECO:0000256" key="6">
    <source>
        <dbReference type="ARBA" id="ARBA00022723"/>
    </source>
</evidence>
<keyword evidence="7 13" id="KW-0547">Nucleotide-binding</keyword>
<dbReference type="STRING" id="1619044.UY92_C0001G0006"/>
<evidence type="ECO:0000256" key="13">
    <source>
        <dbReference type="HAMAP-Rule" id="MF_00281"/>
    </source>
</evidence>
<evidence type="ECO:0000256" key="3">
    <source>
        <dbReference type="ARBA" id="ARBA00011209"/>
    </source>
</evidence>
<feature type="binding site" evidence="13">
    <location>
        <position position="260"/>
    </location>
    <ligand>
        <name>Mg(2+)</name>
        <dbReference type="ChEBI" id="CHEBI:18420"/>
        <note>shared with beta subunit</note>
    </ligand>
</feature>
<dbReference type="InterPro" id="IPR022911">
    <property type="entry name" value="Phe_tRNA_ligase_alpha1_bac"/>
</dbReference>
<dbReference type="Pfam" id="PF02912">
    <property type="entry name" value="Phe_tRNA-synt_N"/>
    <property type="match status" value="1"/>
</dbReference>
<dbReference type="Gene3D" id="3.30.930.10">
    <property type="entry name" value="Bira Bifunctional Protein, Domain 2"/>
    <property type="match status" value="1"/>
</dbReference>
<comment type="similarity">
    <text evidence="2 13">Belongs to the class-II aminoacyl-tRNA synthetase family. Phe-tRNA synthetase alpha subunit type 1 subfamily.</text>
</comment>
<evidence type="ECO:0000313" key="15">
    <source>
        <dbReference type="EMBL" id="KKW42992.1"/>
    </source>
</evidence>
<evidence type="ECO:0000256" key="9">
    <source>
        <dbReference type="ARBA" id="ARBA00022842"/>
    </source>
</evidence>
<name>A0A0G2ANR7_9BACT</name>
<proteinExistence type="inferred from homology"/>
<organism evidence="15 16">
    <name type="scientific">Candidatus Magasanikbacteria bacterium GW2011_GWA2_56_11</name>
    <dbReference type="NCBI Taxonomy" id="1619044"/>
    <lineage>
        <taxon>Bacteria</taxon>
        <taxon>Candidatus Magasanikiibacteriota</taxon>
    </lineage>
</organism>
<evidence type="ECO:0000259" key="14">
    <source>
        <dbReference type="PROSITE" id="PS50862"/>
    </source>
</evidence>
<comment type="catalytic activity">
    <reaction evidence="12 13">
        <text>tRNA(Phe) + L-phenylalanine + ATP = L-phenylalanyl-tRNA(Phe) + AMP + diphosphate + H(+)</text>
        <dbReference type="Rhea" id="RHEA:19413"/>
        <dbReference type="Rhea" id="RHEA-COMP:9668"/>
        <dbReference type="Rhea" id="RHEA-COMP:9699"/>
        <dbReference type="ChEBI" id="CHEBI:15378"/>
        <dbReference type="ChEBI" id="CHEBI:30616"/>
        <dbReference type="ChEBI" id="CHEBI:33019"/>
        <dbReference type="ChEBI" id="CHEBI:58095"/>
        <dbReference type="ChEBI" id="CHEBI:78442"/>
        <dbReference type="ChEBI" id="CHEBI:78531"/>
        <dbReference type="ChEBI" id="CHEBI:456215"/>
        <dbReference type="EC" id="6.1.1.20"/>
    </reaction>
</comment>
<dbReference type="EC" id="6.1.1.20" evidence="13"/>
<dbReference type="PATRIC" id="fig|1619044.3.peg.7"/>
<dbReference type="Proteomes" id="UP000033870">
    <property type="component" value="Unassembled WGS sequence"/>
</dbReference>
<dbReference type="GO" id="GO:0005524">
    <property type="term" value="F:ATP binding"/>
    <property type="evidence" value="ECO:0007669"/>
    <property type="project" value="UniProtKB-UniRule"/>
</dbReference>
<dbReference type="PANTHER" id="PTHR11538">
    <property type="entry name" value="PHENYLALANYL-TRNA SYNTHETASE"/>
    <property type="match status" value="1"/>
</dbReference>
<dbReference type="GO" id="GO:0004826">
    <property type="term" value="F:phenylalanine-tRNA ligase activity"/>
    <property type="evidence" value="ECO:0007669"/>
    <property type="project" value="UniProtKB-UniRule"/>
</dbReference>
<keyword evidence="6 13" id="KW-0479">Metal-binding</keyword>
<keyword evidence="11 13" id="KW-0030">Aminoacyl-tRNA synthetase</keyword>
<comment type="cofactor">
    <cofactor evidence="13">
        <name>Mg(2+)</name>
        <dbReference type="ChEBI" id="CHEBI:18420"/>
    </cofactor>
    <text evidence="13">Binds 2 magnesium ions per tetramer.</text>
</comment>
<evidence type="ECO:0000256" key="8">
    <source>
        <dbReference type="ARBA" id="ARBA00022840"/>
    </source>
</evidence>
<dbReference type="GO" id="GO:0000287">
    <property type="term" value="F:magnesium ion binding"/>
    <property type="evidence" value="ECO:0007669"/>
    <property type="project" value="UniProtKB-UniRule"/>
</dbReference>
<comment type="subunit">
    <text evidence="3 13">Tetramer of two alpha and two beta subunits.</text>
</comment>
<keyword evidence="8 13" id="KW-0067">ATP-binding</keyword>
<dbReference type="InterPro" id="IPR006195">
    <property type="entry name" value="aa-tRNA-synth_II"/>
</dbReference>
<dbReference type="CDD" id="cd00496">
    <property type="entry name" value="PheRS_alpha_core"/>
    <property type="match status" value="1"/>
</dbReference>
<dbReference type="HAMAP" id="MF_00281">
    <property type="entry name" value="Phe_tRNA_synth_alpha1"/>
    <property type="match status" value="1"/>
</dbReference>
<sequence>MAMRDDLYRIKQELADRLKTANDLPGWEALEAEYFSRTAGKFTNLIKKLKQLPEEERKIMGRLGNEVKDEMLSALSARRSFLEGARFARLAETEAIDVTAPFLPPLPMGHLHPTTHVQSDLEDLFTSMGFTILDGPELESEYYNFESVNIPADHPARDMQDTFYIKGHPHWVMRTHTSPVQVRALERYGVPIRAIVPGRCFRNEATDPRHEHTLYQLEGLVVDRQITFSHLKGILETVARYLYGEATQVRLRPKFYPFVEPGVNGEVTCFLCAGAGCRVCKETGWLEIFGAGMVHPNVLTAGGVDPREYQGFAFGLGLSRLVMLKYKIEDVRHLQTGDLRFLSQF</sequence>
<gene>
    <name evidence="13" type="primary">pheS</name>
    <name evidence="15" type="ORF">UY92_C0001G0006</name>
</gene>
<accession>A0A0G2ANR7</accession>
<dbReference type="AlphaFoldDB" id="A0A0G2ANR7"/>
<evidence type="ECO:0000256" key="7">
    <source>
        <dbReference type="ARBA" id="ARBA00022741"/>
    </source>
</evidence>
<evidence type="ECO:0000256" key="12">
    <source>
        <dbReference type="ARBA" id="ARBA00049255"/>
    </source>
</evidence>
<dbReference type="InterPro" id="IPR004529">
    <property type="entry name" value="Phe-tRNA-synth_IIc_asu"/>
</dbReference>
<evidence type="ECO:0000256" key="11">
    <source>
        <dbReference type="ARBA" id="ARBA00023146"/>
    </source>
</evidence>
<keyword evidence="10 13" id="KW-0648">Protein biosynthesis</keyword>
<protein>
    <recommendedName>
        <fullName evidence="13">Phenylalanine--tRNA ligase alpha subunit</fullName>
        <ecNumber evidence="13">6.1.1.20</ecNumber>
    </recommendedName>
    <alternativeName>
        <fullName evidence="13">Phenylalanyl-tRNA synthetase alpha subunit</fullName>
        <shortName evidence="13">PheRS</shortName>
    </alternativeName>
</protein>
<dbReference type="SUPFAM" id="SSF55681">
    <property type="entry name" value="Class II aaRS and biotin synthetases"/>
    <property type="match status" value="1"/>
</dbReference>
<dbReference type="GO" id="GO:0000049">
    <property type="term" value="F:tRNA binding"/>
    <property type="evidence" value="ECO:0007669"/>
    <property type="project" value="InterPro"/>
</dbReference>
<dbReference type="Pfam" id="PF01409">
    <property type="entry name" value="tRNA-synt_2d"/>
    <property type="match status" value="1"/>
</dbReference>
<dbReference type="NCBIfam" id="TIGR00468">
    <property type="entry name" value="pheS"/>
    <property type="match status" value="1"/>
</dbReference>